<accession>A0A255GF43</accession>
<accession>A0A4R6LZQ7</accession>
<dbReference type="InterPro" id="IPR019639">
    <property type="entry name" value="DUF2505"/>
</dbReference>
<gene>
    <name evidence="1" type="ORF">CGZ94_07735</name>
</gene>
<dbReference type="OrthoDB" id="3266819at2"/>
<protein>
    <recommendedName>
        <fullName evidence="3">DUF2505 domain-containing protein</fullName>
    </recommendedName>
</protein>
<dbReference type="Pfam" id="PF10698">
    <property type="entry name" value="DUF2505"/>
    <property type="match status" value="1"/>
</dbReference>
<dbReference type="Proteomes" id="UP000215896">
    <property type="component" value="Unassembled WGS sequence"/>
</dbReference>
<proteinExistence type="predicted"/>
<dbReference type="InterPro" id="IPR023393">
    <property type="entry name" value="START-like_dom_sf"/>
</dbReference>
<dbReference type="EMBL" id="NMVO01000012">
    <property type="protein sequence ID" value="OYO14478.1"/>
    <property type="molecule type" value="Genomic_DNA"/>
</dbReference>
<dbReference type="SUPFAM" id="SSF55961">
    <property type="entry name" value="Bet v1-like"/>
    <property type="match status" value="1"/>
</dbReference>
<evidence type="ECO:0000313" key="1">
    <source>
        <dbReference type="EMBL" id="OYO14478.1"/>
    </source>
</evidence>
<name>A0A255GF43_9ACTN</name>
<reference evidence="1 2" key="1">
    <citation type="submission" date="2017-07" db="EMBL/GenBank/DDBJ databases">
        <title>Draft whole genome sequences of clinical Proprionibacteriaceae strains.</title>
        <authorList>
            <person name="Bernier A.-M."/>
            <person name="Bernard K."/>
            <person name="Domingo M.-C."/>
        </authorList>
    </citation>
    <scope>NUCLEOTIDE SEQUENCE [LARGE SCALE GENOMIC DNA]</scope>
    <source>
        <strain evidence="1 2">NML 030167</strain>
    </source>
</reference>
<sequence>MDISSTASFPAKPLDVFALLTDRGFLEEVAREQGATEWDVQVVNGTTTSKRTLPAPPEAQRFTGNNLTVVEEIAWGEAASDGSRTGALTVKVPGQPIGMQGEVRLSPAGDETTCTITGDLKANIPLLGRKIEQMAAPAMLQGIKVQEKVGRRRLAG</sequence>
<evidence type="ECO:0000313" key="2">
    <source>
        <dbReference type="Proteomes" id="UP000215896"/>
    </source>
</evidence>
<organism evidence="1 2">
    <name type="scientific">Enemella evansiae</name>
    <dbReference type="NCBI Taxonomy" id="2016499"/>
    <lineage>
        <taxon>Bacteria</taxon>
        <taxon>Bacillati</taxon>
        <taxon>Actinomycetota</taxon>
        <taxon>Actinomycetes</taxon>
        <taxon>Propionibacteriales</taxon>
        <taxon>Propionibacteriaceae</taxon>
        <taxon>Enemella</taxon>
    </lineage>
</organism>
<dbReference type="Gene3D" id="3.30.530.20">
    <property type="match status" value="1"/>
</dbReference>
<evidence type="ECO:0008006" key="3">
    <source>
        <dbReference type="Google" id="ProtNLM"/>
    </source>
</evidence>
<dbReference type="RefSeq" id="WP_094355481.1">
    <property type="nucleotide sequence ID" value="NZ_NMVK01000002.1"/>
</dbReference>
<comment type="caution">
    <text evidence="1">The sequence shown here is derived from an EMBL/GenBank/DDBJ whole genome shotgun (WGS) entry which is preliminary data.</text>
</comment>
<dbReference type="AlphaFoldDB" id="A0A255GF43"/>
<keyword evidence="2" id="KW-1185">Reference proteome</keyword>